<proteinExistence type="predicted"/>
<name>K0KMA5_WICCF</name>
<dbReference type="Proteomes" id="UP000009328">
    <property type="component" value="Unassembled WGS sequence"/>
</dbReference>
<dbReference type="AlphaFoldDB" id="K0KMA5"/>
<sequence>MNLTYMIHPNNHLTKLDNFTISNMESYSSKLDQEIKLLQNATTKTTTKQTDQIKGSLSKIINYKKIEKNYILSYLKILKLLETIDTKCCTNDSNYDYEAEDEILDSIEVHMFEFKEFEKQLESLNGGIKIGMKGIDSTSTTSATTASTGTTSGTIKTVGTTTGESLVKE</sequence>
<accession>K0KMA5</accession>
<dbReference type="HOGENOM" id="CLU_1579725_0_0_1"/>
<evidence type="ECO:0000313" key="2">
    <source>
        <dbReference type="Proteomes" id="UP000009328"/>
    </source>
</evidence>
<gene>
    <name evidence="1" type="ORF">BN7_5983</name>
</gene>
<dbReference type="EMBL" id="CAIF01000244">
    <property type="protein sequence ID" value="CCH46390.1"/>
    <property type="molecule type" value="Genomic_DNA"/>
</dbReference>
<protein>
    <submittedName>
        <fullName evidence="1">Uncharacterized protein</fullName>
    </submittedName>
</protein>
<dbReference type="InParanoid" id="K0KMA5"/>
<organism evidence="1 2">
    <name type="scientific">Wickerhamomyces ciferrii (strain ATCC 14091 / BCRC 22168 / CBS 111 / JCM 3599 / NBRC 0793 / NRRL Y-1031 F-60-10)</name>
    <name type="common">Yeast</name>
    <name type="synonym">Pichia ciferrii</name>
    <dbReference type="NCBI Taxonomy" id="1206466"/>
    <lineage>
        <taxon>Eukaryota</taxon>
        <taxon>Fungi</taxon>
        <taxon>Dikarya</taxon>
        <taxon>Ascomycota</taxon>
        <taxon>Saccharomycotina</taxon>
        <taxon>Saccharomycetes</taxon>
        <taxon>Phaffomycetales</taxon>
        <taxon>Wickerhamomycetaceae</taxon>
        <taxon>Wickerhamomyces</taxon>
    </lineage>
</organism>
<reference evidence="1 2" key="1">
    <citation type="journal article" date="2012" name="Eukaryot. Cell">
        <title>Draft genome sequence of Wickerhamomyces ciferrii NRRL Y-1031 F-60-10.</title>
        <authorList>
            <person name="Schneider J."/>
            <person name="Andrea H."/>
            <person name="Blom J."/>
            <person name="Jaenicke S."/>
            <person name="Ruckert C."/>
            <person name="Schorsch C."/>
            <person name="Szczepanowski R."/>
            <person name="Farwick M."/>
            <person name="Goesmann A."/>
            <person name="Puhler A."/>
            <person name="Schaffer S."/>
            <person name="Tauch A."/>
            <person name="Kohler T."/>
            <person name="Brinkrolf K."/>
        </authorList>
    </citation>
    <scope>NUCLEOTIDE SEQUENCE [LARGE SCALE GENOMIC DNA]</scope>
    <source>
        <strain evidence="2">ATCC 14091 / BCRC 22168 / CBS 111 / JCM 3599 / NBRC 0793 / NRRL Y-1031 F-60-10</strain>
    </source>
</reference>
<evidence type="ECO:0000313" key="1">
    <source>
        <dbReference type="EMBL" id="CCH46390.1"/>
    </source>
</evidence>
<keyword evidence="2" id="KW-1185">Reference proteome</keyword>
<comment type="caution">
    <text evidence="1">The sequence shown here is derived from an EMBL/GenBank/DDBJ whole genome shotgun (WGS) entry which is preliminary data.</text>
</comment>